<sequence length="153" mass="17514">MLKLMPMDPNHFQQYINFAVNEYAAEKVAAGTWTPEAAQKNAQLTYDRLLPNGLETPDNFFYSIFNDSEVVGYIWFATDSENSSMAFIFDFEIYKAYQNRGFGSKTLDLVSRETKNMGYTSLGLHVFGSNSRAIHVYQKSGFNITDIKMQKKL</sequence>
<reference evidence="2 3" key="1">
    <citation type="submission" date="2024-07" db="EMBL/GenBank/DDBJ databases">
        <authorList>
            <person name="Yun M."/>
        </authorList>
    </citation>
    <scope>NUCLEOTIDE SEQUENCE [LARGE SCALE GENOMIC DNA]</scope>
    <source>
        <strain evidence="2 3">MS01</strain>
    </source>
</reference>
<keyword evidence="2" id="KW-0808">Transferase</keyword>
<evidence type="ECO:0000313" key="3">
    <source>
        <dbReference type="Proteomes" id="UP001556617"/>
    </source>
</evidence>
<feature type="domain" description="N-acetyltransferase" evidence="1">
    <location>
        <begin position="2"/>
        <end position="153"/>
    </location>
</feature>
<dbReference type="PROSITE" id="PS51186">
    <property type="entry name" value="GNAT"/>
    <property type="match status" value="1"/>
</dbReference>
<protein>
    <submittedName>
        <fullName evidence="2">GNAT family N-acetyltransferase</fullName>
        <ecNumber evidence="2">2.3.-.-</ecNumber>
    </submittedName>
</protein>
<comment type="caution">
    <text evidence="2">The sequence shown here is derived from an EMBL/GenBank/DDBJ whole genome shotgun (WGS) entry which is preliminary data.</text>
</comment>
<dbReference type="PANTHER" id="PTHR43259:SF1">
    <property type="entry name" value="N-ACETYLTRANSFERASE DOMAIN-CONTAINING PROTEIN"/>
    <property type="match status" value="1"/>
</dbReference>
<dbReference type="Proteomes" id="UP001556617">
    <property type="component" value="Unassembled WGS sequence"/>
</dbReference>
<dbReference type="CDD" id="cd04301">
    <property type="entry name" value="NAT_SF"/>
    <property type="match status" value="1"/>
</dbReference>
<evidence type="ECO:0000259" key="1">
    <source>
        <dbReference type="PROSITE" id="PS51186"/>
    </source>
</evidence>
<dbReference type="Pfam" id="PF00583">
    <property type="entry name" value="Acetyltransf_1"/>
    <property type="match status" value="1"/>
</dbReference>
<name>A0ABV3S064_9LACO</name>
<keyword evidence="2" id="KW-0012">Acyltransferase</keyword>
<dbReference type="EC" id="2.3.-.-" evidence="2"/>
<dbReference type="SUPFAM" id="SSF55729">
    <property type="entry name" value="Acyl-CoA N-acyltransferases (Nat)"/>
    <property type="match status" value="1"/>
</dbReference>
<proteinExistence type="predicted"/>
<dbReference type="Gene3D" id="3.40.630.30">
    <property type="match status" value="1"/>
</dbReference>
<dbReference type="InterPro" id="IPR000182">
    <property type="entry name" value="GNAT_dom"/>
</dbReference>
<dbReference type="GO" id="GO:0016746">
    <property type="term" value="F:acyltransferase activity"/>
    <property type="evidence" value="ECO:0007669"/>
    <property type="project" value="UniProtKB-KW"/>
</dbReference>
<accession>A0ABV3S064</accession>
<dbReference type="RefSeq" id="WP_367973028.1">
    <property type="nucleotide sequence ID" value="NZ_JBFPEQ010000001.1"/>
</dbReference>
<dbReference type="InterPro" id="IPR052829">
    <property type="entry name" value="N-acetyltransferase_domain"/>
</dbReference>
<dbReference type="EMBL" id="JBFPER010000001">
    <property type="protein sequence ID" value="MEX0379778.1"/>
    <property type="molecule type" value="Genomic_DNA"/>
</dbReference>
<keyword evidence="3" id="KW-1185">Reference proteome</keyword>
<evidence type="ECO:0000313" key="2">
    <source>
        <dbReference type="EMBL" id="MEX0379778.1"/>
    </source>
</evidence>
<gene>
    <name evidence="2" type="ORF">AB3K24_00175</name>
</gene>
<dbReference type="InterPro" id="IPR016181">
    <property type="entry name" value="Acyl_CoA_acyltransferase"/>
</dbReference>
<organism evidence="2 3">
    <name type="scientific">Leuconostoc aquikimchii</name>
    <dbReference type="NCBI Taxonomy" id="3236804"/>
    <lineage>
        <taxon>Bacteria</taxon>
        <taxon>Bacillati</taxon>
        <taxon>Bacillota</taxon>
        <taxon>Bacilli</taxon>
        <taxon>Lactobacillales</taxon>
        <taxon>Lactobacillaceae</taxon>
        <taxon>Leuconostoc</taxon>
    </lineage>
</organism>
<dbReference type="PANTHER" id="PTHR43259">
    <property type="entry name" value="SPT10P"/>
    <property type="match status" value="1"/>
</dbReference>